<evidence type="ECO:0000256" key="4">
    <source>
        <dbReference type="ARBA" id="ARBA00022833"/>
    </source>
</evidence>
<feature type="domain" description="JAB" evidence="7">
    <location>
        <begin position="63"/>
        <end position="139"/>
    </location>
</feature>
<dbReference type="Gene3D" id="3.40.50.720">
    <property type="entry name" value="NAD(P)-binding Rossmann-like Domain"/>
    <property type="match status" value="1"/>
</dbReference>
<evidence type="ECO:0000313" key="9">
    <source>
        <dbReference type="Proteomes" id="UP000038011"/>
    </source>
</evidence>
<dbReference type="GO" id="GO:0005737">
    <property type="term" value="C:cytoplasm"/>
    <property type="evidence" value="ECO:0007669"/>
    <property type="project" value="TreeGrafter"/>
</dbReference>
<dbReference type="GO" id="GO:0008237">
    <property type="term" value="F:metallopeptidase activity"/>
    <property type="evidence" value="ECO:0007669"/>
    <property type="project" value="UniProtKB-KW"/>
</dbReference>
<evidence type="ECO:0000259" key="7">
    <source>
        <dbReference type="Pfam" id="PF14464"/>
    </source>
</evidence>
<keyword evidence="3" id="KW-0378">Hydrolase</keyword>
<evidence type="ECO:0000259" key="6">
    <source>
        <dbReference type="Pfam" id="PF00899"/>
    </source>
</evidence>
<proteinExistence type="predicted"/>
<dbReference type="Pfam" id="PF14464">
    <property type="entry name" value="Prok-JAB"/>
    <property type="match status" value="1"/>
</dbReference>
<dbReference type="GO" id="GO:0004792">
    <property type="term" value="F:thiosulfate-cyanide sulfurtransferase activity"/>
    <property type="evidence" value="ECO:0007669"/>
    <property type="project" value="TreeGrafter"/>
</dbReference>
<dbReference type="GO" id="GO:0046872">
    <property type="term" value="F:metal ion binding"/>
    <property type="evidence" value="ECO:0007669"/>
    <property type="project" value="UniProtKB-KW"/>
</dbReference>
<dbReference type="PANTHER" id="PTHR10953:SF247">
    <property type="entry name" value="SLL6053 PROTEIN"/>
    <property type="match status" value="1"/>
</dbReference>
<dbReference type="EMBL" id="JXMU01000018">
    <property type="protein sequence ID" value="KPB00673.1"/>
    <property type="molecule type" value="Genomic_DNA"/>
</dbReference>
<evidence type="ECO:0000256" key="5">
    <source>
        <dbReference type="ARBA" id="ARBA00023049"/>
    </source>
</evidence>
<reference evidence="8 9" key="1">
    <citation type="submission" date="2015-01" db="EMBL/GenBank/DDBJ databases">
        <title>Ahrensia donghaiensis sp. nov., a novel dimethylsulphoniopropionate-cleavage bacterium isolated from seawater and emended descriptions of the genus Ahrensia and Ahrensia kielensis.</title>
        <authorList>
            <person name="Liu J."/>
        </authorList>
    </citation>
    <scope>NUCLEOTIDE SEQUENCE [LARGE SCALE GENOMIC DNA]</scope>
    <source>
        <strain evidence="8 9">LZD062</strain>
    </source>
</reference>
<dbReference type="SUPFAM" id="SSF69572">
    <property type="entry name" value="Activating enzymes of the ubiquitin-like proteins"/>
    <property type="match status" value="1"/>
</dbReference>
<evidence type="ECO:0000256" key="3">
    <source>
        <dbReference type="ARBA" id="ARBA00022801"/>
    </source>
</evidence>
<dbReference type="InterPro" id="IPR045886">
    <property type="entry name" value="ThiF/MoeB/HesA"/>
</dbReference>
<dbReference type="PATRIC" id="fig|1514904.3.peg.1398"/>
<sequence>MKGTLDVVLADPHEAGIRSLLTQGAGAERSAYMLFGQAAIDCDPWTKAPRTRLISHAFIDIDKSDMVSASNHHVTWQTDGFMQLLGDATRKGLVPAIVHTHPDGQARFSKQDDQNEAELARTALIKGAPGLISVLIAGNGDLAIRIWLTTDGPNDITRVLHTGSSLKLTAEGDGGLHFLDRQTRLFGEEANAIITKYRCGIAGGGATGSAVLPLLMRLGVRQTVLFEKDRAEDTNLNRLHGARQNDVTVSKLKAEIHARTVAETGLGMNFVAVSAWAGEPSTWDALKSCDVIFCCTDDHAGRLVLNRFARFYGIAVIDVGLAMQRRDDHSFDLFARVSTLVPGHACLLCGGFIDPRRAREESLRRSDPDDYEKLKEEAYVLGEGDPSPAVVTFTTEAGCMAVNEWLTGITGFAGSMVSTRMRRFHARDERFPQISPRSNCPCCDDQETLGRGDVEPFLDMVT</sequence>
<keyword evidence="4" id="KW-0862">Zinc</keyword>
<feature type="domain" description="THIF-type NAD/FAD binding fold" evidence="6">
    <location>
        <begin position="180"/>
        <end position="441"/>
    </location>
</feature>
<protein>
    <submittedName>
        <fullName evidence="8">Thiamine biosynthesis protein ThiF</fullName>
    </submittedName>
</protein>
<keyword evidence="2" id="KW-0479">Metal-binding</keyword>
<organism evidence="8 9">
    <name type="scientific">Ahrensia marina</name>
    <dbReference type="NCBI Taxonomy" id="1514904"/>
    <lineage>
        <taxon>Bacteria</taxon>
        <taxon>Pseudomonadati</taxon>
        <taxon>Pseudomonadota</taxon>
        <taxon>Alphaproteobacteria</taxon>
        <taxon>Hyphomicrobiales</taxon>
        <taxon>Ahrensiaceae</taxon>
        <taxon>Ahrensia</taxon>
    </lineage>
</organism>
<dbReference type="PANTHER" id="PTHR10953">
    <property type="entry name" value="UBIQUITIN-ACTIVATING ENZYME E1"/>
    <property type="match status" value="1"/>
</dbReference>
<dbReference type="AlphaFoldDB" id="A0A0M9GLN5"/>
<keyword evidence="5" id="KW-0482">Metalloprotease</keyword>
<dbReference type="GO" id="GO:0008641">
    <property type="term" value="F:ubiquitin-like modifier activating enzyme activity"/>
    <property type="evidence" value="ECO:0007669"/>
    <property type="project" value="InterPro"/>
</dbReference>
<dbReference type="RefSeq" id="WP_053999751.1">
    <property type="nucleotide sequence ID" value="NZ_JXMU01000018.1"/>
</dbReference>
<evidence type="ECO:0000313" key="8">
    <source>
        <dbReference type="EMBL" id="KPB00673.1"/>
    </source>
</evidence>
<name>A0A0M9GLN5_9HYPH</name>
<dbReference type="OrthoDB" id="2746358at2"/>
<dbReference type="GO" id="GO:0016779">
    <property type="term" value="F:nucleotidyltransferase activity"/>
    <property type="evidence" value="ECO:0007669"/>
    <property type="project" value="TreeGrafter"/>
</dbReference>
<gene>
    <name evidence="8" type="ORF">SU32_12730</name>
</gene>
<dbReference type="InterPro" id="IPR000594">
    <property type="entry name" value="ThiF_NAD_FAD-bd"/>
</dbReference>
<dbReference type="Proteomes" id="UP000038011">
    <property type="component" value="Unassembled WGS sequence"/>
</dbReference>
<dbReference type="InterPro" id="IPR028090">
    <property type="entry name" value="JAB_dom_prok"/>
</dbReference>
<keyword evidence="9" id="KW-1185">Reference proteome</keyword>
<evidence type="ECO:0000256" key="2">
    <source>
        <dbReference type="ARBA" id="ARBA00022723"/>
    </source>
</evidence>
<dbReference type="GO" id="GO:0006508">
    <property type="term" value="P:proteolysis"/>
    <property type="evidence" value="ECO:0007669"/>
    <property type="project" value="UniProtKB-KW"/>
</dbReference>
<dbReference type="STRING" id="1514904.SU32_12730"/>
<accession>A0A0M9GLN5</accession>
<dbReference type="Pfam" id="PF00899">
    <property type="entry name" value="ThiF"/>
    <property type="match status" value="1"/>
</dbReference>
<evidence type="ECO:0000256" key="1">
    <source>
        <dbReference type="ARBA" id="ARBA00022670"/>
    </source>
</evidence>
<dbReference type="CDD" id="cd01483">
    <property type="entry name" value="E1_enzyme_family"/>
    <property type="match status" value="1"/>
</dbReference>
<keyword evidence="1" id="KW-0645">Protease</keyword>
<comment type="caution">
    <text evidence="8">The sequence shown here is derived from an EMBL/GenBank/DDBJ whole genome shotgun (WGS) entry which is preliminary data.</text>
</comment>
<dbReference type="InterPro" id="IPR035985">
    <property type="entry name" value="Ubiquitin-activating_enz"/>
</dbReference>